<dbReference type="Proteomes" id="UP000315364">
    <property type="component" value="Chromosome"/>
</dbReference>
<dbReference type="GO" id="GO:0051213">
    <property type="term" value="F:dioxygenase activity"/>
    <property type="evidence" value="ECO:0007669"/>
    <property type="project" value="UniProtKB-KW"/>
</dbReference>
<dbReference type="InterPro" id="IPR037523">
    <property type="entry name" value="VOC_core"/>
</dbReference>
<dbReference type="PANTHER" id="PTHR36110:SF4">
    <property type="entry name" value="RING-CLEAVING DIOXYGENASE MHQA-RELATED"/>
    <property type="match status" value="1"/>
</dbReference>
<dbReference type="CDD" id="cd08347">
    <property type="entry name" value="PcpA_C_like"/>
    <property type="match status" value="1"/>
</dbReference>
<dbReference type="InterPro" id="IPR029068">
    <property type="entry name" value="Glyas_Bleomycin-R_OHBP_Dase"/>
</dbReference>
<dbReference type="KEGG" id="dea:FPZ08_02875"/>
<gene>
    <name evidence="2" type="ORF">FPZ08_02875</name>
</gene>
<keyword evidence="2" id="KW-0560">Oxidoreductase</keyword>
<proteinExistence type="predicted"/>
<dbReference type="AlphaFoldDB" id="A0A5B8LPC4"/>
<name>A0A5B8LPC4_9HYPH</name>
<keyword evidence="2" id="KW-0223">Dioxygenase</keyword>
<dbReference type="PROSITE" id="PS51819">
    <property type="entry name" value="VOC"/>
    <property type="match status" value="2"/>
</dbReference>
<reference evidence="2 3" key="1">
    <citation type="submission" date="2019-07" db="EMBL/GenBank/DDBJ databases">
        <title>Full genome sequence of Devosia sp. Gsoil 520.</title>
        <authorList>
            <person name="Im W.-T."/>
        </authorList>
    </citation>
    <scope>NUCLEOTIDE SEQUENCE [LARGE SCALE GENOMIC DNA]</scope>
    <source>
        <strain evidence="2 3">Gsoil 520</strain>
    </source>
</reference>
<protein>
    <submittedName>
        <fullName evidence="2">Ring-cleaving dioxygenase</fullName>
    </submittedName>
</protein>
<organism evidence="2 3">
    <name type="scientific">Devosia ginsengisoli</name>
    <dbReference type="NCBI Taxonomy" id="400770"/>
    <lineage>
        <taxon>Bacteria</taxon>
        <taxon>Pseudomonadati</taxon>
        <taxon>Pseudomonadota</taxon>
        <taxon>Alphaproteobacteria</taxon>
        <taxon>Hyphomicrobiales</taxon>
        <taxon>Devosiaceae</taxon>
        <taxon>Devosia</taxon>
    </lineage>
</organism>
<sequence>MREEHKLVTGIHHVTSCVATAQEDIDFFTRVIGQRMIKQTVLFDGKAPIYHLYYANANAEIGTVMTTFPYRQDGRKGRRGSGQVATTAYSVNEDSLDFWVKHLSKYGVAHNGIEKRFGKNLIHFAHPAGLQFEIIGDNRDTRGGWTTDEINEANSVKGFHNVVMSVRETQAQHDYFVDALGFQKTNQEGDYIEYSIGEGGPGKTIVLRHDANLPQGSWTFGEGTVHHVALAVADDERQKELKLWLEGLGYTDASEQKDRNYFHSVYCRSPGGILTEFATCDIGFATDEPLAELGQKLQLPPWFESRREEIVAPLEPITVPAPR</sequence>
<dbReference type="InterPro" id="IPR052537">
    <property type="entry name" value="Extradiol_RC_dioxygenase"/>
</dbReference>
<feature type="domain" description="VOC" evidence="1">
    <location>
        <begin position="158"/>
        <end position="280"/>
    </location>
</feature>
<dbReference type="RefSeq" id="WP_146288588.1">
    <property type="nucleotide sequence ID" value="NZ_CP042304.1"/>
</dbReference>
<dbReference type="SUPFAM" id="SSF54593">
    <property type="entry name" value="Glyoxalase/Bleomycin resistance protein/Dihydroxybiphenyl dioxygenase"/>
    <property type="match status" value="1"/>
</dbReference>
<evidence type="ECO:0000259" key="1">
    <source>
        <dbReference type="PROSITE" id="PS51819"/>
    </source>
</evidence>
<dbReference type="Pfam" id="PF00903">
    <property type="entry name" value="Glyoxalase"/>
    <property type="match status" value="1"/>
</dbReference>
<accession>A0A5B8LPC4</accession>
<dbReference type="PANTHER" id="PTHR36110">
    <property type="entry name" value="RING-CLEAVING DIOXYGENASE MHQE-RELATED"/>
    <property type="match status" value="1"/>
</dbReference>
<feature type="domain" description="VOC" evidence="1">
    <location>
        <begin position="10"/>
        <end position="137"/>
    </location>
</feature>
<keyword evidence="3" id="KW-1185">Reference proteome</keyword>
<dbReference type="InterPro" id="IPR004360">
    <property type="entry name" value="Glyas_Fos-R_dOase_dom"/>
</dbReference>
<dbReference type="EMBL" id="CP042304">
    <property type="protein sequence ID" value="QDZ09779.1"/>
    <property type="molecule type" value="Genomic_DNA"/>
</dbReference>
<evidence type="ECO:0000313" key="2">
    <source>
        <dbReference type="EMBL" id="QDZ09779.1"/>
    </source>
</evidence>
<evidence type="ECO:0000313" key="3">
    <source>
        <dbReference type="Proteomes" id="UP000315364"/>
    </source>
</evidence>
<dbReference type="OrthoDB" id="9785698at2"/>
<dbReference type="Gene3D" id="3.10.180.10">
    <property type="entry name" value="2,3-Dihydroxybiphenyl 1,2-Dioxygenase, domain 1"/>
    <property type="match status" value="2"/>
</dbReference>